<keyword evidence="3" id="KW-1185">Reference proteome</keyword>
<reference evidence="2" key="1">
    <citation type="submission" date="2022-03" db="EMBL/GenBank/DDBJ databases">
        <authorList>
            <person name="Martin H S."/>
        </authorList>
    </citation>
    <scope>NUCLEOTIDE SEQUENCE</scope>
</reference>
<feature type="non-terminal residue" evidence="2">
    <location>
        <position position="94"/>
    </location>
</feature>
<evidence type="ECO:0000313" key="2">
    <source>
        <dbReference type="EMBL" id="CAH2074237.1"/>
    </source>
</evidence>
<protein>
    <submittedName>
        <fullName evidence="2">Uncharacterized protein</fullName>
    </submittedName>
</protein>
<feature type="compositionally biased region" description="Basic and acidic residues" evidence="1">
    <location>
        <begin position="49"/>
        <end position="59"/>
    </location>
</feature>
<proteinExistence type="predicted"/>
<feature type="region of interest" description="Disordered" evidence="1">
    <location>
        <begin position="49"/>
        <end position="94"/>
    </location>
</feature>
<accession>A0ABN8J8Y3</accession>
<gene>
    <name evidence="2" type="ORF">IPOD504_LOCUS15982</name>
</gene>
<dbReference type="Proteomes" id="UP000837857">
    <property type="component" value="Chromosome 7"/>
</dbReference>
<evidence type="ECO:0000313" key="3">
    <source>
        <dbReference type="Proteomes" id="UP000837857"/>
    </source>
</evidence>
<dbReference type="EMBL" id="OW152819">
    <property type="protein sequence ID" value="CAH2074237.1"/>
    <property type="molecule type" value="Genomic_DNA"/>
</dbReference>
<name>A0ABN8J8Y3_9NEOP</name>
<sequence>MVFETACENVQRRRRWKAACTGAMQRWRGCRLARLASGALGSWELVRRRTRGAESRRPAAGDATQCTRRLAAASLPGSTRSYRDRSQPARTTRH</sequence>
<evidence type="ECO:0000256" key="1">
    <source>
        <dbReference type="SAM" id="MobiDB-lite"/>
    </source>
</evidence>
<organism evidence="2 3">
    <name type="scientific">Iphiclides podalirius</name>
    <name type="common">scarce swallowtail</name>
    <dbReference type="NCBI Taxonomy" id="110791"/>
    <lineage>
        <taxon>Eukaryota</taxon>
        <taxon>Metazoa</taxon>
        <taxon>Ecdysozoa</taxon>
        <taxon>Arthropoda</taxon>
        <taxon>Hexapoda</taxon>
        <taxon>Insecta</taxon>
        <taxon>Pterygota</taxon>
        <taxon>Neoptera</taxon>
        <taxon>Endopterygota</taxon>
        <taxon>Lepidoptera</taxon>
        <taxon>Glossata</taxon>
        <taxon>Ditrysia</taxon>
        <taxon>Papilionoidea</taxon>
        <taxon>Papilionidae</taxon>
        <taxon>Papilioninae</taxon>
        <taxon>Iphiclides</taxon>
    </lineage>
</organism>